<sequence length="134" mass="14763">METSRRLGRPPARCGVRRVRTLTLRRTWTRRGPAAGRRLGRMVCFHRLHSALGAGCWRPPGIGCGDHLRTSTAEDCPDASPVNSWELEGGEVLRLGFLFSSLCLLCLPAYRLLSSQILQPLSFAMRSGDNGATN</sequence>
<reference evidence="1" key="1">
    <citation type="journal article" date="2023" name="Mol. Phylogenet. Evol.">
        <title>Genome-scale phylogeny and comparative genomics of the fungal order Sordariales.</title>
        <authorList>
            <person name="Hensen N."/>
            <person name="Bonometti L."/>
            <person name="Westerberg I."/>
            <person name="Brannstrom I.O."/>
            <person name="Guillou S."/>
            <person name="Cros-Aarteil S."/>
            <person name="Calhoun S."/>
            <person name="Haridas S."/>
            <person name="Kuo A."/>
            <person name="Mondo S."/>
            <person name="Pangilinan J."/>
            <person name="Riley R."/>
            <person name="LaButti K."/>
            <person name="Andreopoulos B."/>
            <person name="Lipzen A."/>
            <person name="Chen C."/>
            <person name="Yan M."/>
            <person name="Daum C."/>
            <person name="Ng V."/>
            <person name="Clum A."/>
            <person name="Steindorff A."/>
            <person name="Ohm R.A."/>
            <person name="Martin F."/>
            <person name="Silar P."/>
            <person name="Natvig D.O."/>
            <person name="Lalanne C."/>
            <person name="Gautier V."/>
            <person name="Ament-Velasquez S.L."/>
            <person name="Kruys A."/>
            <person name="Hutchinson M.I."/>
            <person name="Powell A.J."/>
            <person name="Barry K."/>
            <person name="Miller A.N."/>
            <person name="Grigoriev I.V."/>
            <person name="Debuchy R."/>
            <person name="Gladieux P."/>
            <person name="Hiltunen Thoren M."/>
            <person name="Johannesson H."/>
        </authorList>
    </citation>
    <scope>NUCLEOTIDE SEQUENCE</scope>
    <source>
        <strain evidence="1">CBS 757.83</strain>
    </source>
</reference>
<evidence type="ECO:0000313" key="1">
    <source>
        <dbReference type="EMBL" id="KAK4106090.1"/>
    </source>
</evidence>
<gene>
    <name evidence="1" type="ORF">N658DRAFT_6512</name>
</gene>
<organism evidence="1 2">
    <name type="scientific">Parathielavia hyrcaniae</name>
    <dbReference type="NCBI Taxonomy" id="113614"/>
    <lineage>
        <taxon>Eukaryota</taxon>
        <taxon>Fungi</taxon>
        <taxon>Dikarya</taxon>
        <taxon>Ascomycota</taxon>
        <taxon>Pezizomycotina</taxon>
        <taxon>Sordariomycetes</taxon>
        <taxon>Sordariomycetidae</taxon>
        <taxon>Sordariales</taxon>
        <taxon>Chaetomiaceae</taxon>
        <taxon>Parathielavia</taxon>
    </lineage>
</organism>
<name>A0AAN6T5M9_9PEZI</name>
<dbReference type="Proteomes" id="UP001305647">
    <property type="component" value="Unassembled WGS sequence"/>
</dbReference>
<evidence type="ECO:0000313" key="2">
    <source>
        <dbReference type="Proteomes" id="UP001305647"/>
    </source>
</evidence>
<comment type="caution">
    <text evidence="1">The sequence shown here is derived from an EMBL/GenBank/DDBJ whole genome shotgun (WGS) entry which is preliminary data.</text>
</comment>
<proteinExistence type="predicted"/>
<dbReference type="AlphaFoldDB" id="A0AAN6T5M9"/>
<reference evidence="1" key="2">
    <citation type="submission" date="2023-05" db="EMBL/GenBank/DDBJ databases">
        <authorList>
            <consortium name="Lawrence Berkeley National Laboratory"/>
            <person name="Steindorff A."/>
            <person name="Hensen N."/>
            <person name="Bonometti L."/>
            <person name="Westerberg I."/>
            <person name="Brannstrom I.O."/>
            <person name="Guillou S."/>
            <person name="Cros-Aarteil S."/>
            <person name="Calhoun S."/>
            <person name="Haridas S."/>
            <person name="Kuo A."/>
            <person name="Mondo S."/>
            <person name="Pangilinan J."/>
            <person name="Riley R."/>
            <person name="Labutti K."/>
            <person name="Andreopoulos B."/>
            <person name="Lipzen A."/>
            <person name="Chen C."/>
            <person name="Yanf M."/>
            <person name="Daum C."/>
            <person name="Ng V."/>
            <person name="Clum A."/>
            <person name="Ohm R."/>
            <person name="Martin F."/>
            <person name="Silar P."/>
            <person name="Natvig D."/>
            <person name="Lalanne C."/>
            <person name="Gautier V."/>
            <person name="Ament-Velasquez S.L."/>
            <person name="Kruys A."/>
            <person name="Hutchinson M.I."/>
            <person name="Powell A.J."/>
            <person name="Barry K."/>
            <person name="Miller A.N."/>
            <person name="Grigoriev I.V."/>
            <person name="Debuchy R."/>
            <person name="Gladieux P."/>
            <person name="Thoren M.H."/>
            <person name="Johannesson H."/>
        </authorList>
    </citation>
    <scope>NUCLEOTIDE SEQUENCE</scope>
    <source>
        <strain evidence="1">CBS 757.83</strain>
    </source>
</reference>
<protein>
    <submittedName>
        <fullName evidence="1">Uncharacterized protein</fullName>
    </submittedName>
</protein>
<keyword evidence="2" id="KW-1185">Reference proteome</keyword>
<dbReference type="EMBL" id="MU863624">
    <property type="protein sequence ID" value="KAK4106090.1"/>
    <property type="molecule type" value="Genomic_DNA"/>
</dbReference>
<accession>A0AAN6T5M9</accession>